<dbReference type="CDD" id="cd00086">
    <property type="entry name" value="homeodomain"/>
    <property type="match status" value="1"/>
</dbReference>
<keyword evidence="2" id="KW-0805">Transcription regulation</keyword>
<dbReference type="Gene3D" id="1.10.260.40">
    <property type="entry name" value="lambda repressor-like DNA-binding domains"/>
    <property type="match status" value="1"/>
</dbReference>
<dbReference type="OrthoDB" id="10066259at2759"/>
<keyword evidence="4 8" id="KW-0371">Homeobox</keyword>
<evidence type="ECO:0000256" key="4">
    <source>
        <dbReference type="ARBA" id="ARBA00023155"/>
    </source>
</evidence>
<reference evidence="14 16" key="2">
    <citation type="journal article" date="2013" name="Nature">
        <title>Insights into bilaterian evolution from three spiralian genomes.</title>
        <authorList>
            <person name="Simakov O."/>
            <person name="Marletaz F."/>
            <person name="Cho S.J."/>
            <person name="Edsinger-Gonzales E."/>
            <person name="Havlak P."/>
            <person name="Hellsten U."/>
            <person name="Kuo D.H."/>
            <person name="Larsson T."/>
            <person name="Lv J."/>
            <person name="Arendt D."/>
            <person name="Savage R."/>
            <person name="Osoegawa K."/>
            <person name="de Jong P."/>
            <person name="Grimwood J."/>
            <person name="Chapman J.A."/>
            <person name="Shapiro H."/>
            <person name="Aerts A."/>
            <person name="Otillar R.P."/>
            <person name="Terry A.Y."/>
            <person name="Boore J.L."/>
            <person name="Grigoriev I.V."/>
            <person name="Lindberg D.R."/>
            <person name="Seaver E.C."/>
            <person name="Weisblat D.A."/>
            <person name="Putnam N.H."/>
            <person name="Rokhsar D.S."/>
        </authorList>
    </citation>
    <scope>NUCLEOTIDE SEQUENCE</scope>
    <source>
        <strain evidence="14 16">I ESC-2004</strain>
    </source>
</reference>
<proteinExistence type="inferred from homology"/>
<dbReference type="EnsemblMetazoa" id="CapteT223281">
    <property type="protein sequence ID" value="CapteP223281"/>
    <property type="gene ID" value="CapteG223281"/>
</dbReference>
<evidence type="ECO:0000313" key="16">
    <source>
        <dbReference type="Proteomes" id="UP000014760"/>
    </source>
</evidence>
<protein>
    <recommendedName>
        <fullName evidence="10">POU domain protein</fullName>
    </recommendedName>
</protein>
<reference evidence="16" key="1">
    <citation type="submission" date="2012-12" db="EMBL/GenBank/DDBJ databases">
        <authorList>
            <person name="Hellsten U."/>
            <person name="Grimwood J."/>
            <person name="Chapman J.A."/>
            <person name="Shapiro H."/>
            <person name="Aerts A."/>
            <person name="Otillar R.P."/>
            <person name="Terry A.Y."/>
            <person name="Boore J.L."/>
            <person name="Simakov O."/>
            <person name="Marletaz F."/>
            <person name="Cho S.-J."/>
            <person name="Edsinger-Gonzales E."/>
            <person name="Havlak P."/>
            <person name="Kuo D.-H."/>
            <person name="Larsson T."/>
            <person name="Lv J."/>
            <person name="Arendt D."/>
            <person name="Savage R."/>
            <person name="Osoegawa K."/>
            <person name="de Jong P."/>
            <person name="Lindberg D.R."/>
            <person name="Seaver E.C."/>
            <person name="Weisblat D.A."/>
            <person name="Putnam N.H."/>
            <person name="Grigoriev I.V."/>
            <person name="Rokhsar D.S."/>
        </authorList>
    </citation>
    <scope>NUCLEOTIDE SEQUENCE</scope>
    <source>
        <strain evidence="16">I ESC-2004</strain>
    </source>
</reference>
<dbReference type="STRING" id="283909.R7VCA4"/>
<feature type="DNA-binding region" description="Homeobox" evidence="8">
    <location>
        <begin position="490"/>
        <end position="549"/>
    </location>
</feature>
<dbReference type="InterPro" id="IPR009057">
    <property type="entry name" value="Homeodomain-like_sf"/>
</dbReference>
<dbReference type="EMBL" id="AMQN01004979">
    <property type="status" value="NOT_ANNOTATED_CDS"/>
    <property type="molecule type" value="Genomic_DNA"/>
</dbReference>
<dbReference type="FunCoup" id="R7VCA4">
    <property type="interactions" value="27"/>
</dbReference>
<dbReference type="InterPro" id="IPR001356">
    <property type="entry name" value="HD"/>
</dbReference>
<keyword evidence="3 8" id="KW-0238">DNA-binding</keyword>
<dbReference type="OMA" id="HKHESNG"/>
<evidence type="ECO:0000256" key="8">
    <source>
        <dbReference type="PROSITE-ProRule" id="PRU00108"/>
    </source>
</evidence>
<dbReference type="SMART" id="SM00352">
    <property type="entry name" value="POU"/>
    <property type="match status" value="1"/>
</dbReference>
<sequence length="591" mass="61681">MDGDTRGTPNADHLSGDTKQDAAELAQSAIIKQDVMLSGTSTQSPVSSVLTMPTVSMPTGSMATAAMATSLTGALGDGLFLGAVSADADKVDAGGLTSMQASQLLGQPSVGPQFILAGGALQSPNTTAAAAASSLGLQHLLIPVSTGNGAQHLLSIPLSLAANTGNQLQLLTTSNGQLLATQLSNLAQPMNMSIPSQAGAVSTQATASQAAAILASQQAALQQTSTNHATQVAQQQAAAAGLPQLITNAQGQIVAIGAPQVMQQTVAVSQSSQTQAAAALALAAGVQNGSSSPSHLQTSAAQAQMLATRIQNLTAAGVTQQALQNAIHNSQLQAPTVNHNAISLSSGTTTSVALVTQPSAMVTQHAAINSSSSSLAPNINQLLPNTISSADATVVDGVNLDEIREFAKQFKIRRLSLGLTQTQVGQALSAAEGPSYSQSAICRFEKLDITPKSAQKIKPVLERWMSEAEERYKNGMENLTDFIGSEPSKKRKRRTSFTPCALEVLNEHFERNTHPSGAEMTELSDKLNYEREVIRVWFCNKRQALKNTIKKLKASDVMPHKDVSEQQQQQQQQHMALTKNSIVVCSSDLTS</sequence>
<comment type="similarity">
    <text evidence="7">Belongs to the POU transcription factor family. Class-6 subfamily.</text>
</comment>
<keyword evidence="5 10" id="KW-0804">Transcription</keyword>
<dbReference type="Pfam" id="PF00046">
    <property type="entry name" value="Homeodomain"/>
    <property type="match status" value="1"/>
</dbReference>
<evidence type="ECO:0000256" key="1">
    <source>
        <dbReference type="ARBA" id="ARBA00004123"/>
    </source>
</evidence>
<dbReference type="PRINTS" id="PR00028">
    <property type="entry name" value="POUDOMAIN"/>
</dbReference>
<evidence type="ECO:0000256" key="7">
    <source>
        <dbReference type="ARBA" id="ARBA00061425"/>
    </source>
</evidence>
<evidence type="ECO:0000256" key="9">
    <source>
        <dbReference type="RuleBase" id="RU000682"/>
    </source>
</evidence>
<evidence type="ECO:0000256" key="2">
    <source>
        <dbReference type="ARBA" id="ARBA00023015"/>
    </source>
</evidence>
<feature type="region of interest" description="Disordered" evidence="11">
    <location>
        <begin position="1"/>
        <end position="21"/>
    </location>
</feature>
<dbReference type="SUPFAM" id="SSF47413">
    <property type="entry name" value="lambda repressor-like DNA-binding domains"/>
    <property type="match status" value="1"/>
</dbReference>
<dbReference type="InterPro" id="IPR000327">
    <property type="entry name" value="POU_dom"/>
</dbReference>
<dbReference type="HOGENOM" id="CLU_031423_0_0_1"/>
<evidence type="ECO:0000256" key="10">
    <source>
        <dbReference type="RuleBase" id="RU361194"/>
    </source>
</evidence>
<dbReference type="PANTHER" id="PTHR11636">
    <property type="entry name" value="POU DOMAIN"/>
    <property type="match status" value="1"/>
</dbReference>
<evidence type="ECO:0000313" key="15">
    <source>
        <dbReference type="EnsemblMetazoa" id="CapteP223281"/>
    </source>
</evidence>
<evidence type="ECO:0000259" key="12">
    <source>
        <dbReference type="PROSITE" id="PS50071"/>
    </source>
</evidence>
<dbReference type="EMBL" id="KB294881">
    <property type="protein sequence ID" value="ELU13951.1"/>
    <property type="molecule type" value="Genomic_DNA"/>
</dbReference>
<evidence type="ECO:0000313" key="14">
    <source>
        <dbReference type="EMBL" id="ELU13951.1"/>
    </source>
</evidence>
<dbReference type="Pfam" id="PF00157">
    <property type="entry name" value="Pou"/>
    <property type="match status" value="1"/>
</dbReference>
<accession>R7VCA4</accession>
<name>R7VCA4_CAPTE</name>
<dbReference type="GO" id="GO:0000981">
    <property type="term" value="F:DNA-binding transcription factor activity, RNA polymerase II-specific"/>
    <property type="evidence" value="ECO:0007669"/>
    <property type="project" value="TreeGrafter"/>
</dbReference>
<reference evidence="15" key="3">
    <citation type="submission" date="2015-06" db="UniProtKB">
        <authorList>
            <consortium name="EnsemblMetazoa"/>
        </authorList>
    </citation>
    <scope>IDENTIFICATION</scope>
</reference>
<evidence type="ECO:0000256" key="11">
    <source>
        <dbReference type="SAM" id="MobiDB-lite"/>
    </source>
</evidence>
<evidence type="ECO:0000259" key="13">
    <source>
        <dbReference type="PROSITE" id="PS51179"/>
    </source>
</evidence>
<feature type="region of interest" description="Disordered" evidence="11">
    <location>
        <begin position="556"/>
        <end position="576"/>
    </location>
</feature>
<dbReference type="Gene3D" id="1.10.10.60">
    <property type="entry name" value="Homeodomain-like"/>
    <property type="match status" value="1"/>
</dbReference>
<organism evidence="14">
    <name type="scientific">Capitella teleta</name>
    <name type="common">Polychaete worm</name>
    <dbReference type="NCBI Taxonomy" id="283909"/>
    <lineage>
        <taxon>Eukaryota</taxon>
        <taxon>Metazoa</taxon>
        <taxon>Spiralia</taxon>
        <taxon>Lophotrochozoa</taxon>
        <taxon>Annelida</taxon>
        <taxon>Polychaeta</taxon>
        <taxon>Sedentaria</taxon>
        <taxon>Scolecida</taxon>
        <taxon>Capitellidae</taxon>
        <taxon>Capitella</taxon>
    </lineage>
</organism>
<comment type="subcellular location">
    <subcellularLocation>
        <location evidence="1 8 9">Nucleus</location>
    </subcellularLocation>
</comment>
<dbReference type="FunFam" id="1.10.10.60:FF:000051">
    <property type="entry name" value="POU domain protein"/>
    <property type="match status" value="1"/>
</dbReference>
<dbReference type="GO" id="GO:0000978">
    <property type="term" value="F:RNA polymerase II cis-regulatory region sequence-specific DNA binding"/>
    <property type="evidence" value="ECO:0007669"/>
    <property type="project" value="TreeGrafter"/>
</dbReference>
<dbReference type="PROSITE" id="PS00035">
    <property type="entry name" value="POU_1"/>
    <property type="match status" value="1"/>
</dbReference>
<dbReference type="InterPro" id="IPR050255">
    <property type="entry name" value="POU_domain_TF"/>
</dbReference>
<dbReference type="PROSITE" id="PS51179">
    <property type="entry name" value="POU_3"/>
    <property type="match status" value="1"/>
</dbReference>
<dbReference type="PROSITE" id="PS00465">
    <property type="entry name" value="POU_2"/>
    <property type="match status" value="1"/>
</dbReference>
<dbReference type="SMART" id="SM00389">
    <property type="entry name" value="HOX"/>
    <property type="match status" value="1"/>
</dbReference>
<dbReference type="SUPFAM" id="SSF46689">
    <property type="entry name" value="Homeodomain-like"/>
    <property type="match status" value="1"/>
</dbReference>
<evidence type="ECO:0000256" key="6">
    <source>
        <dbReference type="ARBA" id="ARBA00023242"/>
    </source>
</evidence>
<evidence type="ECO:0000256" key="3">
    <source>
        <dbReference type="ARBA" id="ARBA00023125"/>
    </source>
</evidence>
<dbReference type="PROSITE" id="PS50071">
    <property type="entry name" value="HOMEOBOX_2"/>
    <property type="match status" value="1"/>
</dbReference>
<dbReference type="InterPro" id="IPR010982">
    <property type="entry name" value="Lambda_DNA-bd_dom_sf"/>
</dbReference>
<dbReference type="GO" id="GO:0005634">
    <property type="term" value="C:nucleus"/>
    <property type="evidence" value="ECO:0007669"/>
    <property type="project" value="UniProtKB-SubCell"/>
</dbReference>
<dbReference type="PANTHER" id="PTHR11636:SF5">
    <property type="entry name" value="POU DOMAIN MOTIF 3, ISOFORM F"/>
    <property type="match status" value="1"/>
</dbReference>
<dbReference type="Proteomes" id="UP000014760">
    <property type="component" value="Unassembled WGS sequence"/>
</dbReference>
<keyword evidence="6 8" id="KW-0539">Nucleus</keyword>
<evidence type="ECO:0000256" key="5">
    <source>
        <dbReference type="ARBA" id="ARBA00023163"/>
    </source>
</evidence>
<feature type="domain" description="Homeobox" evidence="12">
    <location>
        <begin position="488"/>
        <end position="548"/>
    </location>
</feature>
<gene>
    <name evidence="14" type="ORF">CAPTEDRAFT_223281</name>
</gene>
<dbReference type="AlphaFoldDB" id="R7VCA4"/>
<dbReference type="InterPro" id="IPR013847">
    <property type="entry name" value="POU"/>
</dbReference>
<feature type="domain" description="POU-specific" evidence="13">
    <location>
        <begin position="395"/>
        <end position="469"/>
    </location>
</feature>
<keyword evidence="16" id="KW-1185">Reference proteome</keyword>